<dbReference type="eggNOG" id="ENOG502SVBW">
    <property type="taxonomic scope" value="Eukaryota"/>
</dbReference>
<keyword evidence="3" id="KW-1185">Reference proteome</keyword>
<dbReference type="EMBL" id="KI925465">
    <property type="protein sequence ID" value="ETW75779.1"/>
    <property type="molecule type" value="Genomic_DNA"/>
</dbReference>
<dbReference type="PROSITE" id="PS50011">
    <property type="entry name" value="PROTEIN_KINASE_DOM"/>
    <property type="match status" value="1"/>
</dbReference>
<gene>
    <name evidence="2" type="ORF">HETIRDRAFT_422434</name>
</gene>
<evidence type="ECO:0000313" key="3">
    <source>
        <dbReference type="Proteomes" id="UP000030671"/>
    </source>
</evidence>
<reference evidence="2 3" key="1">
    <citation type="journal article" date="2012" name="New Phytol.">
        <title>Insight into trade-off between wood decay and parasitism from the genome of a fungal forest pathogen.</title>
        <authorList>
            <person name="Olson A."/>
            <person name="Aerts A."/>
            <person name="Asiegbu F."/>
            <person name="Belbahri L."/>
            <person name="Bouzid O."/>
            <person name="Broberg A."/>
            <person name="Canback B."/>
            <person name="Coutinho P.M."/>
            <person name="Cullen D."/>
            <person name="Dalman K."/>
            <person name="Deflorio G."/>
            <person name="van Diepen L.T."/>
            <person name="Dunand C."/>
            <person name="Duplessis S."/>
            <person name="Durling M."/>
            <person name="Gonthier P."/>
            <person name="Grimwood J."/>
            <person name="Fossdal C.G."/>
            <person name="Hansson D."/>
            <person name="Henrissat B."/>
            <person name="Hietala A."/>
            <person name="Himmelstrand K."/>
            <person name="Hoffmeister D."/>
            <person name="Hogberg N."/>
            <person name="James T.Y."/>
            <person name="Karlsson M."/>
            <person name="Kohler A."/>
            <person name="Kues U."/>
            <person name="Lee Y.H."/>
            <person name="Lin Y.C."/>
            <person name="Lind M."/>
            <person name="Lindquist E."/>
            <person name="Lombard V."/>
            <person name="Lucas S."/>
            <person name="Lunden K."/>
            <person name="Morin E."/>
            <person name="Murat C."/>
            <person name="Park J."/>
            <person name="Raffaello T."/>
            <person name="Rouze P."/>
            <person name="Salamov A."/>
            <person name="Schmutz J."/>
            <person name="Solheim H."/>
            <person name="Stahlberg J."/>
            <person name="Velez H."/>
            <person name="de Vries R.P."/>
            <person name="Wiebenga A."/>
            <person name="Woodward S."/>
            <person name="Yakovlev I."/>
            <person name="Garbelotto M."/>
            <person name="Martin F."/>
            <person name="Grigoriev I.V."/>
            <person name="Stenlid J."/>
        </authorList>
    </citation>
    <scope>NUCLEOTIDE SEQUENCE [LARGE SCALE GENOMIC DNA]</scope>
    <source>
        <strain evidence="2 3">TC 32-1</strain>
    </source>
</reference>
<dbReference type="Gene3D" id="1.10.510.10">
    <property type="entry name" value="Transferase(Phosphotransferase) domain 1"/>
    <property type="match status" value="1"/>
</dbReference>
<dbReference type="InterPro" id="IPR011009">
    <property type="entry name" value="Kinase-like_dom_sf"/>
</dbReference>
<evidence type="ECO:0000313" key="2">
    <source>
        <dbReference type="EMBL" id="ETW75779.1"/>
    </source>
</evidence>
<dbReference type="AlphaFoldDB" id="W4JQP3"/>
<name>W4JQP3_HETIT</name>
<proteinExistence type="predicted"/>
<dbReference type="InParanoid" id="W4JQP3"/>
<dbReference type="HOGENOM" id="CLU_042818_1_0_1"/>
<evidence type="ECO:0000259" key="1">
    <source>
        <dbReference type="PROSITE" id="PS50011"/>
    </source>
</evidence>
<dbReference type="Proteomes" id="UP000030671">
    <property type="component" value="Unassembled WGS sequence"/>
</dbReference>
<dbReference type="RefSeq" id="XP_009552035.1">
    <property type="nucleotide sequence ID" value="XM_009553740.1"/>
</dbReference>
<feature type="domain" description="Protein kinase" evidence="1">
    <location>
        <begin position="1"/>
        <end position="226"/>
    </location>
</feature>
<dbReference type="SUPFAM" id="SSF56112">
    <property type="entry name" value="Protein kinase-like (PK-like)"/>
    <property type="match status" value="1"/>
</dbReference>
<dbReference type="OrthoDB" id="2722301at2759"/>
<accession>W4JQP3</accession>
<protein>
    <recommendedName>
        <fullName evidence="1">Protein kinase domain-containing protein</fullName>
    </recommendedName>
</protein>
<dbReference type="GeneID" id="20673813"/>
<dbReference type="InterPro" id="IPR000719">
    <property type="entry name" value="Prot_kinase_dom"/>
</dbReference>
<sequence>MPRWGPLRGDRVFPTMADCLNFIQGMLKGLVSLHLHCIAHRDLQASNAVMDHYQSETVVPIKSWQSTRDLFGGQDSVIYNIIDFDYAFIIPPYCLYHEAEESLTTSIHYPRDTRQGELEYNPFAYDVGALGVMFCNMFQDLILHAPMMTPLLDMMVTSDVSRRLAAVEALHFFQHGLLPSPSDEQLAMAPPPLSPYRVVTVEDDRWAGLPSDFVAKWKEHCTPSSS</sequence>
<organism evidence="2 3">
    <name type="scientific">Heterobasidion irregulare (strain TC 32-1)</name>
    <dbReference type="NCBI Taxonomy" id="747525"/>
    <lineage>
        <taxon>Eukaryota</taxon>
        <taxon>Fungi</taxon>
        <taxon>Dikarya</taxon>
        <taxon>Basidiomycota</taxon>
        <taxon>Agaricomycotina</taxon>
        <taxon>Agaricomycetes</taxon>
        <taxon>Russulales</taxon>
        <taxon>Bondarzewiaceae</taxon>
        <taxon>Heterobasidion</taxon>
        <taxon>Heterobasidion annosum species complex</taxon>
    </lineage>
</organism>
<dbReference type="GO" id="GO:0005524">
    <property type="term" value="F:ATP binding"/>
    <property type="evidence" value="ECO:0007669"/>
    <property type="project" value="InterPro"/>
</dbReference>
<dbReference type="KEGG" id="hir:HETIRDRAFT_422434"/>
<dbReference type="GO" id="GO:0004672">
    <property type="term" value="F:protein kinase activity"/>
    <property type="evidence" value="ECO:0007669"/>
    <property type="project" value="InterPro"/>
</dbReference>